<reference evidence="4" key="2">
    <citation type="journal article" date="2021" name="Genome Biol. Evol.">
        <title>Developing a high-quality reference genome for a parasitic bivalve with doubly uniparental inheritance (Bivalvia: Unionida).</title>
        <authorList>
            <person name="Smith C.H."/>
        </authorList>
    </citation>
    <scope>NUCLEOTIDE SEQUENCE</scope>
    <source>
        <strain evidence="4">CHS0354</strain>
        <tissue evidence="4">Mantle</tissue>
    </source>
</reference>
<accession>A0AAE0TH52</accession>
<proteinExistence type="inferred from homology"/>
<name>A0AAE0TH52_9BIVA</name>
<evidence type="ECO:0000256" key="3">
    <source>
        <dbReference type="SAM" id="SignalP"/>
    </source>
</evidence>
<feature type="signal peptide" evidence="3">
    <location>
        <begin position="1"/>
        <end position="22"/>
    </location>
</feature>
<organism evidence="4 5">
    <name type="scientific">Potamilus streckersoni</name>
    <dbReference type="NCBI Taxonomy" id="2493646"/>
    <lineage>
        <taxon>Eukaryota</taxon>
        <taxon>Metazoa</taxon>
        <taxon>Spiralia</taxon>
        <taxon>Lophotrochozoa</taxon>
        <taxon>Mollusca</taxon>
        <taxon>Bivalvia</taxon>
        <taxon>Autobranchia</taxon>
        <taxon>Heteroconchia</taxon>
        <taxon>Palaeoheterodonta</taxon>
        <taxon>Unionida</taxon>
        <taxon>Unionoidea</taxon>
        <taxon>Unionidae</taxon>
        <taxon>Ambleminae</taxon>
        <taxon>Lampsilini</taxon>
        <taxon>Potamilus</taxon>
    </lineage>
</organism>
<evidence type="ECO:0000313" key="4">
    <source>
        <dbReference type="EMBL" id="KAK3610257.1"/>
    </source>
</evidence>
<dbReference type="AlphaFoldDB" id="A0AAE0TH52"/>
<feature type="region of interest" description="Disordered" evidence="2">
    <location>
        <begin position="60"/>
        <end position="79"/>
    </location>
</feature>
<reference evidence="4" key="1">
    <citation type="journal article" date="2021" name="Genome Biol. Evol.">
        <title>A High-Quality Reference Genome for a Parasitic Bivalve with Doubly Uniparental Inheritance (Bivalvia: Unionida).</title>
        <authorList>
            <person name="Smith C.H."/>
        </authorList>
    </citation>
    <scope>NUCLEOTIDE SEQUENCE</scope>
    <source>
        <strain evidence="4">CHS0354</strain>
    </source>
</reference>
<dbReference type="PANTHER" id="PTHR13456:SF0">
    <property type="entry name" value="UPF0729 PROTEIN C18ORF32"/>
    <property type="match status" value="1"/>
</dbReference>
<evidence type="ECO:0000256" key="2">
    <source>
        <dbReference type="SAM" id="MobiDB-lite"/>
    </source>
</evidence>
<dbReference type="InterPro" id="IPR026776">
    <property type="entry name" value="UPF0729_C18orf32-like"/>
</dbReference>
<sequence length="79" mass="8896">MVCVPCIVIPLVLWFFHKYIQPYISKIWNPWKSQEKIEDSKKETKERTTCCNGVSNGLLANGHVTAGDGGGDTENKKDQ</sequence>
<comment type="caution">
    <text evidence="4">The sequence shown here is derived from an EMBL/GenBank/DDBJ whole genome shotgun (WGS) entry which is preliminary data.</text>
</comment>
<keyword evidence="3" id="KW-0732">Signal</keyword>
<dbReference type="Pfam" id="PF14975">
    <property type="entry name" value="DUF4512"/>
    <property type="match status" value="1"/>
</dbReference>
<evidence type="ECO:0000313" key="5">
    <source>
        <dbReference type="Proteomes" id="UP001195483"/>
    </source>
</evidence>
<protein>
    <submittedName>
        <fullName evidence="4">Uncharacterized protein</fullName>
    </submittedName>
</protein>
<dbReference type="Proteomes" id="UP001195483">
    <property type="component" value="Unassembled WGS sequence"/>
</dbReference>
<reference evidence="4" key="3">
    <citation type="submission" date="2023-05" db="EMBL/GenBank/DDBJ databases">
        <authorList>
            <person name="Smith C.H."/>
        </authorList>
    </citation>
    <scope>NUCLEOTIDE SEQUENCE</scope>
    <source>
        <strain evidence="4">CHS0354</strain>
        <tissue evidence="4">Mantle</tissue>
    </source>
</reference>
<evidence type="ECO:0000256" key="1">
    <source>
        <dbReference type="ARBA" id="ARBA00007959"/>
    </source>
</evidence>
<comment type="similarity">
    <text evidence="1">Belongs to the UPF0729 family.</text>
</comment>
<keyword evidence="5" id="KW-1185">Reference proteome</keyword>
<dbReference type="EMBL" id="JAEAOA010001352">
    <property type="protein sequence ID" value="KAK3610257.1"/>
    <property type="molecule type" value="Genomic_DNA"/>
</dbReference>
<feature type="chain" id="PRO_5041978440" evidence="3">
    <location>
        <begin position="23"/>
        <end position="79"/>
    </location>
</feature>
<gene>
    <name evidence="4" type="ORF">CHS0354_022318</name>
</gene>
<dbReference type="PANTHER" id="PTHR13456">
    <property type="entry name" value="UPF0729 PROTEIN C18ORF32"/>
    <property type="match status" value="1"/>
</dbReference>